<dbReference type="EMBL" id="VCKZ01000554">
    <property type="protein sequence ID" value="TMR26510.1"/>
    <property type="molecule type" value="Genomic_DNA"/>
</dbReference>
<reference evidence="1 2" key="1">
    <citation type="submission" date="2019-05" db="EMBL/GenBank/DDBJ databases">
        <title>Draft genome sequence of Actinomadura geliboluensis A8036.</title>
        <authorList>
            <person name="Saricaoglu S."/>
            <person name="Isik K."/>
        </authorList>
    </citation>
    <scope>NUCLEOTIDE SEQUENCE [LARGE SCALE GENOMIC DNA]</scope>
    <source>
        <strain evidence="1 2">A8036</strain>
    </source>
</reference>
<keyword evidence="2" id="KW-1185">Reference proteome</keyword>
<name>A0A5S4GJQ1_9ACTN</name>
<gene>
    <name evidence="1" type="ORF">ETD96_41115</name>
</gene>
<dbReference type="InterPro" id="IPR029000">
    <property type="entry name" value="Cyclophilin-like_dom_sf"/>
</dbReference>
<protein>
    <submittedName>
        <fullName evidence="1">DUF3830 family protein</fullName>
    </submittedName>
</protein>
<accession>A0A5S4GJQ1</accession>
<dbReference type="Proteomes" id="UP000305238">
    <property type="component" value="Unassembled WGS sequence"/>
</dbReference>
<sequence>MSEADGWWFQRTWNDFRRGTARARLSWDGGSAGVLLYDEGVPRTAAAVRAALPLRTQVVNTAWSGEMLMATETFGLAAGAAENAVRLVRPGDLTWDGKYGEICVVYGDAECRLPSGPNTVTVFGQVTDNLEGLAAFGRRRRFHGAGALRLAAEEGA</sequence>
<proteinExistence type="predicted"/>
<dbReference type="OrthoDB" id="8479268at2"/>
<dbReference type="AlphaFoldDB" id="A0A5S4GJQ1"/>
<dbReference type="Gene3D" id="2.40.100.20">
    <property type="match status" value="1"/>
</dbReference>
<dbReference type="RefSeq" id="WP_138641892.1">
    <property type="nucleotide sequence ID" value="NZ_JASWDG010000047.1"/>
</dbReference>
<evidence type="ECO:0000313" key="2">
    <source>
        <dbReference type="Proteomes" id="UP000305238"/>
    </source>
</evidence>
<organism evidence="1 2">
    <name type="scientific">Actinomadura geliboluensis</name>
    <dbReference type="NCBI Taxonomy" id="882440"/>
    <lineage>
        <taxon>Bacteria</taxon>
        <taxon>Bacillati</taxon>
        <taxon>Actinomycetota</taxon>
        <taxon>Actinomycetes</taxon>
        <taxon>Streptosporangiales</taxon>
        <taxon>Thermomonosporaceae</taxon>
        <taxon>Actinomadura</taxon>
    </lineage>
</organism>
<evidence type="ECO:0000313" key="1">
    <source>
        <dbReference type="EMBL" id="TMR26510.1"/>
    </source>
</evidence>
<comment type="caution">
    <text evidence="1">The sequence shown here is derived from an EMBL/GenBank/DDBJ whole genome shotgun (WGS) entry which is preliminary data.</text>
</comment>
<dbReference type="Pfam" id="PF12903">
    <property type="entry name" value="DUF3830"/>
    <property type="match status" value="1"/>
</dbReference>
<dbReference type="SUPFAM" id="SSF50891">
    <property type="entry name" value="Cyclophilin-like"/>
    <property type="match status" value="1"/>
</dbReference>
<dbReference type="InterPro" id="IPR024532">
    <property type="entry name" value="DUF3830"/>
</dbReference>